<dbReference type="VEuPathDB" id="PiroplasmaDB:BEWA_018560"/>
<protein>
    <submittedName>
        <fullName evidence="1">Uncharacterized protein</fullName>
    </submittedName>
</protein>
<dbReference type="AlphaFoldDB" id="L0AVG6"/>
<organism evidence="1 2">
    <name type="scientific">Theileria equi strain WA</name>
    <dbReference type="NCBI Taxonomy" id="1537102"/>
    <lineage>
        <taxon>Eukaryota</taxon>
        <taxon>Sar</taxon>
        <taxon>Alveolata</taxon>
        <taxon>Apicomplexa</taxon>
        <taxon>Aconoidasida</taxon>
        <taxon>Piroplasmida</taxon>
        <taxon>Theileriidae</taxon>
        <taxon>Theileria</taxon>
    </lineage>
</organism>
<dbReference type="EMBL" id="CP001669">
    <property type="protein sequence ID" value="AFZ79011.1"/>
    <property type="molecule type" value="Genomic_DNA"/>
</dbReference>
<gene>
    <name evidence="1" type="ORF">BEWA_018560</name>
</gene>
<dbReference type="GeneID" id="15807062"/>
<dbReference type="KEGG" id="beq:BEWA_018560"/>
<evidence type="ECO:0000313" key="2">
    <source>
        <dbReference type="Proteomes" id="UP000031512"/>
    </source>
</evidence>
<dbReference type="Proteomes" id="UP000031512">
    <property type="component" value="Chromosome 1"/>
</dbReference>
<accession>L0AVG6</accession>
<proteinExistence type="predicted"/>
<sequence length="529" mass="60711">MILRCQLEVAIHLIRLRYIENLGPGTFRLFVRVYNKSFGKTRVAIPYTIKHTHVDPKDDDSRIKAAQISDDGGGYLSKAFDSSKGEGEVDINEIAVFRLDIPAFPSYMNDVSLFVDYELLRLDGKKVMNKRFRLFRKQKIEYGQISVNSKVIRIGNIMKGVSDYVPCTFETGNMHTIVHSNVHCYALDFCFKALDPNFVDFQDGTKYEFWNKKLGRKVKKSVRPIYKWFNSSYDDKFYADKGSGTETSNSRKKCSVNKNVISSNAPDNDRIFSTSINEFINKIAEMIIENDEQENLIINLPDNQTLQNESLPDMNKEYGSFDGNIKTIYKSHKKMCESSFVLQGSVVRLVYFLYSKILVMNFYYIGRMVRFLKSEIKKNENANIENYPSGSKSADDSFGHIRDHIKEPSGKNGNNTQLYELETKLRLLEDHKVLEITNAINAYEILEEKDVTFDVSLENEELTRFIGKRLEHITKSLGITKINNSDIRVKINDKISVKIPDITIGNPIYDGSISKLCESIGKVYLHLST</sequence>
<reference evidence="1 2" key="1">
    <citation type="journal article" date="2012" name="BMC Genomics">
        <title>Comparative genomic analysis and phylogenetic position of Theileria equi.</title>
        <authorList>
            <person name="Kappmeyer L.S."/>
            <person name="Thiagarajan M."/>
            <person name="Herndon D.R."/>
            <person name="Ramsay J.D."/>
            <person name="Caler E."/>
            <person name="Djikeng A."/>
            <person name="Gillespie J.J."/>
            <person name="Lau A.O."/>
            <person name="Roalson E.H."/>
            <person name="Silva J.C."/>
            <person name="Silva M.G."/>
            <person name="Suarez C.E."/>
            <person name="Ueti M.W."/>
            <person name="Nene V.M."/>
            <person name="Mealey R.H."/>
            <person name="Knowles D.P."/>
            <person name="Brayton K.A."/>
        </authorList>
    </citation>
    <scope>NUCLEOTIDE SEQUENCE [LARGE SCALE GENOMIC DNA]</scope>
    <source>
        <strain evidence="1 2">WA</strain>
    </source>
</reference>
<dbReference type="RefSeq" id="XP_004828677.1">
    <property type="nucleotide sequence ID" value="XM_004828620.1"/>
</dbReference>
<keyword evidence="2" id="KW-1185">Reference proteome</keyword>
<name>L0AVG6_THEEQ</name>
<evidence type="ECO:0000313" key="1">
    <source>
        <dbReference type="EMBL" id="AFZ79011.1"/>
    </source>
</evidence>